<sequence>MNIASNFIALQYRTGSSPETGAIVIGALIVGVVLYYINKRKNKDN</sequence>
<keyword evidence="1" id="KW-0812">Transmembrane</keyword>
<organism evidence="2 3">
    <name type="scientific">Flavobacterium cerinum</name>
    <dbReference type="NCBI Taxonomy" id="2502784"/>
    <lineage>
        <taxon>Bacteria</taxon>
        <taxon>Pseudomonadati</taxon>
        <taxon>Bacteroidota</taxon>
        <taxon>Flavobacteriia</taxon>
        <taxon>Flavobacteriales</taxon>
        <taxon>Flavobacteriaceae</taxon>
        <taxon>Flavobacterium</taxon>
    </lineage>
</organism>
<keyword evidence="3" id="KW-1185">Reference proteome</keyword>
<gene>
    <name evidence="2" type="ORF">EPI11_15680</name>
</gene>
<dbReference type="RefSeq" id="WP_128390930.1">
    <property type="nucleotide sequence ID" value="NZ_SBII01000012.1"/>
</dbReference>
<keyword evidence="1" id="KW-1133">Transmembrane helix</keyword>
<comment type="caution">
    <text evidence="2">The sequence shown here is derived from an EMBL/GenBank/DDBJ whole genome shotgun (WGS) entry which is preliminary data.</text>
</comment>
<dbReference type="AlphaFoldDB" id="A0A3S3Q3E8"/>
<reference evidence="2 3" key="1">
    <citation type="submission" date="2019-01" db="EMBL/GenBank/DDBJ databases">
        <title>Flavobacterium sp. nov.,isolated from freshwater.</title>
        <authorList>
            <person name="Zhang R."/>
            <person name="Du Z.-J."/>
        </authorList>
    </citation>
    <scope>NUCLEOTIDE SEQUENCE [LARGE SCALE GENOMIC DNA]</scope>
    <source>
        <strain evidence="2 3">1E403</strain>
    </source>
</reference>
<evidence type="ECO:0000313" key="2">
    <source>
        <dbReference type="EMBL" id="RWW92349.1"/>
    </source>
</evidence>
<feature type="transmembrane region" description="Helical" evidence="1">
    <location>
        <begin position="20"/>
        <end position="37"/>
    </location>
</feature>
<accession>A0A3S3Q3E8</accession>
<proteinExistence type="predicted"/>
<evidence type="ECO:0000313" key="3">
    <source>
        <dbReference type="Proteomes" id="UP000287527"/>
    </source>
</evidence>
<protein>
    <submittedName>
        <fullName evidence="2">LPXTG cell wall anchor domain-containing protein</fullName>
    </submittedName>
</protein>
<name>A0A3S3Q3E8_9FLAO</name>
<dbReference type="EMBL" id="SBII01000012">
    <property type="protein sequence ID" value="RWW92349.1"/>
    <property type="molecule type" value="Genomic_DNA"/>
</dbReference>
<keyword evidence="1" id="KW-0472">Membrane</keyword>
<dbReference type="Proteomes" id="UP000287527">
    <property type="component" value="Unassembled WGS sequence"/>
</dbReference>
<dbReference type="NCBIfam" id="TIGR01167">
    <property type="entry name" value="LPXTG_anchor"/>
    <property type="match status" value="1"/>
</dbReference>
<evidence type="ECO:0000256" key="1">
    <source>
        <dbReference type="SAM" id="Phobius"/>
    </source>
</evidence>